<dbReference type="PANTHER" id="PTHR33724">
    <property type="entry name" value="INTRAFLAGELLAR TRANSPORT PROTEIN 43 HOMOLOG"/>
    <property type="match status" value="1"/>
</dbReference>
<dbReference type="GO" id="GO:0035721">
    <property type="term" value="P:intraciliary retrograde transport"/>
    <property type="evidence" value="ECO:0007669"/>
    <property type="project" value="TreeGrafter"/>
</dbReference>
<dbReference type="RefSeq" id="XP_051073796.1">
    <property type="nucleotide sequence ID" value="XM_051216491.1"/>
</dbReference>
<protein>
    <submittedName>
        <fullName evidence="3">Intraflagellar transport protein 43</fullName>
    </submittedName>
</protein>
<reference evidence="3" key="1">
    <citation type="journal article" date="2012" name="Nat. Genet.">
        <title>Whole-genome sequence of Schistosoma haematobium.</title>
        <authorList>
            <person name="Young N.D."/>
            <person name="Jex A.R."/>
            <person name="Li B."/>
            <person name="Liu S."/>
            <person name="Yang L."/>
            <person name="Xiong Z."/>
            <person name="Li Y."/>
            <person name="Cantacessi C."/>
            <person name="Hall R.S."/>
            <person name="Xu X."/>
            <person name="Chen F."/>
            <person name="Wu X."/>
            <person name="Zerlotini A."/>
            <person name="Oliveira G."/>
            <person name="Hofmann A."/>
            <person name="Zhang G."/>
            <person name="Fang X."/>
            <person name="Kang Y."/>
            <person name="Campbell B.E."/>
            <person name="Loukas A."/>
            <person name="Ranganathan S."/>
            <person name="Rollinson D."/>
            <person name="Rinaldi G."/>
            <person name="Brindley P.J."/>
            <person name="Yang H."/>
            <person name="Wang J."/>
            <person name="Wang J."/>
            <person name="Gasser R.B."/>
        </authorList>
    </citation>
    <scope>NUCLEOTIDE SEQUENCE</scope>
</reference>
<dbReference type="KEGG" id="shx:MS3_00008138"/>
<proteinExistence type="inferred from homology"/>
<keyword evidence="2" id="KW-0970">Cilium biogenesis/degradation</keyword>
<evidence type="ECO:0000256" key="2">
    <source>
        <dbReference type="ARBA" id="ARBA00022794"/>
    </source>
</evidence>
<evidence type="ECO:0000256" key="1">
    <source>
        <dbReference type="ARBA" id="ARBA00007563"/>
    </source>
</evidence>
<dbReference type="AlphaFoldDB" id="A0A922LW55"/>
<dbReference type="Proteomes" id="UP000471633">
    <property type="component" value="Unassembled WGS sequence"/>
</dbReference>
<name>A0A922LW55_SCHHA</name>
<comment type="similarity">
    <text evidence="1">Belongs to the IFT43 family.</text>
</comment>
<dbReference type="PANTHER" id="PTHR33724:SF1">
    <property type="entry name" value="INTRAFLAGELLAR TRANSPORT PROTEIN 43 HOMOLOG"/>
    <property type="match status" value="1"/>
</dbReference>
<accession>A0A922LW55</accession>
<gene>
    <name evidence="3" type="primary">IFT43_1</name>
    <name evidence="3" type="ORF">MS3_00008138</name>
</gene>
<dbReference type="GO" id="GO:0030991">
    <property type="term" value="C:intraciliary transport particle A"/>
    <property type="evidence" value="ECO:0007669"/>
    <property type="project" value="InterPro"/>
</dbReference>
<organism evidence="3 4">
    <name type="scientific">Schistosoma haematobium</name>
    <name type="common">Blood fluke</name>
    <dbReference type="NCBI Taxonomy" id="6185"/>
    <lineage>
        <taxon>Eukaryota</taxon>
        <taxon>Metazoa</taxon>
        <taxon>Spiralia</taxon>
        <taxon>Lophotrochozoa</taxon>
        <taxon>Platyhelminthes</taxon>
        <taxon>Trematoda</taxon>
        <taxon>Digenea</taxon>
        <taxon>Strigeidida</taxon>
        <taxon>Schistosomatoidea</taxon>
        <taxon>Schistosomatidae</taxon>
        <taxon>Schistosoma</taxon>
    </lineage>
</organism>
<sequence>MYRVMADVFDVNSGSAKFAKKGRRAKKTVKDKDDPISNEFDLHKASDIKVDFFVIHVNKKTTNLPECKIGGWNEGEISHSVFFGKRYVLYRYLNKHFHRADEDTLDFCKALRREESDEELEIPIVPDLSSVEDQSTAFQGAVAPSVVINKIPAYCELTQDLLNHGTLQLLDGDINLRVLTKHLFSESELQEIDETWSWDFLFSKLKTLK</sequence>
<evidence type="ECO:0000313" key="3">
    <source>
        <dbReference type="EMBL" id="KAH9594748.1"/>
    </source>
</evidence>
<evidence type="ECO:0000313" key="4">
    <source>
        <dbReference type="Proteomes" id="UP000471633"/>
    </source>
</evidence>
<reference evidence="3" key="3">
    <citation type="submission" date="2021-06" db="EMBL/GenBank/DDBJ databases">
        <title>Chromosome-level genome assembly for S. haematobium.</title>
        <authorList>
            <person name="Stroehlein A.J."/>
        </authorList>
    </citation>
    <scope>NUCLEOTIDE SEQUENCE</scope>
</reference>
<dbReference type="GeneID" id="24598082"/>
<dbReference type="Pfam" id="PF15305">
    <property type="entry name" value="IFT43"/>
    <property type="match status" value="1"/>
</dbReference>
<dbReference type="InterPro" id="IPR029302">
    <property type="entry name" value="IFT43"/>
</dbReference>
<comment type="caution">
    <text evidence="3">The sequence shown here is derived from an EMBL/GenBank/DDBJ whole genome shotgun (WGS) entry which is preliminary data.</text>
</comment>
<dbReference type="EMBL" id="AMPZ03000001">
    <property type="protein sequence ID" value="KAH9594748.1"/>
    <property type="molecule type" value="Genomic_DNA"/>
</dbReference>
<reference evidence="3" key="2">
    <citation type="journal article" date="2019" name="Gigascience">
        <title>High-quality Schistosoma haematobium genome achieved by single-molecule and long-range sequencing.</title>
        <authorList>
            <person name="Stroehlein A.J."/>
            <person name="Korhonen P.K."/>
            <person name="Chong T.M."/>
            <person name="Lim Y.L."/>
            <person name="Chan K.G."/>
            <person name="Webster B."/>
            <person name="Rollinson D."/>
            <person name="Brindley P.J."/>
            <person name="Gasser R.B."/>
            <person name="Young N.D."/>
        </authorList>
    </citation>
    <scope>NUCLEOTIDE SEQUENCE</scope>
</reference>
<keyword evidence="4" id="KW-1185">Reference proteome</keyword>
<dbReference type="GO" id="GO:0005929">
    <property type="term" value="C:cilium"/>
    <property type="evidence" value="ECO:0007669"/>
    <property type="project" value="TreeGrafter"/>
</dbReference>
<reference evidence="3" key="4">
    <citation type="journal article" date="2022" name="PLoS Pathog.">
        <title>Chromosome-level genome of Schistosoma haematobium underpins genome-wide explorations of molecular variation.</title>
        <authorList>
            <person name="Stroehlein A.J."/>
            <person name="Korhonen P.K."/>
            <person name="Lee V.V."/>
            <person name="Ralph S.A."/>
            <person name="Mentink-Kane M."/>
            <person name="You H."/>
            <person name="McManus D.P."/>
            <person name="Tchuente L.T."/>
            <person name="Stothard J.R."/>
            <person name="Kaur P."/>
            <person name="Dudchenko O."/>
            <person name="Aiden E.L."/>
            <person name="Yang B."/>
            <person name="Yang H."/>
            <person name="Emery A.M."/>
            <person name="Webster B.L."/>
            <person name="Brindley P.J."/>
            <person name="Rollinson D."/>
            <person name="Chang B.C.H."/>
            <person name="Gasser R.B."/>
            <person name="Young N.D."/>
        </authorList>
    </citation>
    <scope>NUCLEOTIDE SEQUENCE</scope>
</reference>
<dbReference type="CTD" id="24598082"/>